<dbReference type="Proteomes" id="UP000062912">
    <property type="component" value="Unassembled WGS sequence"/>
</dbReference>
<sequence length="405" mass="42376">MSIANFDTCIELDQGISGQGVNNYVQSCASHYWVFNTWPEFSQLGGRTGANGSGNYNTALDDVYFTSSLGSGGGGTGPNSIDFVNYKFENDQTPCAFRWGGYTVTPGSNENYGFTNVYKEPLASGASLFCSDSTVTNIKGVSMRNSYVSQDIGPATMFGGMNAATALTQWNFDGNRIYLSSSTLAPTATGGPGINNVTFTGNYLPNLTITPGGTVRSDYLVMVGNWENTLTINQGTYGWQGLTVLDQVVNYTNNSDGFHNVVNVLGKQGGTTFNAATNVAYGTPAFTVNDTSGSNAATVAFQSNGTTLWDVDKSAGNNFRIARYLSGTYTDNPISIANATGVVTFADGMQLPVTTVAGLPSCGGTQKGMLYAVSDANSPSYNAALAGGGSASVPVYCNGSAWTAH</sequence>
<dbReference type="AlphaFoldDB" id="A0A132EE16"/>
<proteinExistence type="predicted"/>
<protein>
    <submittedName>
        <fullName evidence="1">Uncharacterized protein</fullName>
    </submittedName>
</protein>
<evidence type="ECO:0000313" key="2">
    <source>
        <dbReference type="Proteomes" id="UP000062912"/>
    </source>
</evidence>
<reference evidence="1 2" key="1">
    <citation type="submission" date="2015-11" db="EMBL/GenBank/DDBJ databases">
        <title>Expanding the genomic diversity of Burkholderia species for the development of highly accurate diagnostics.</title>
        <authorList>
            <person name="Sahl J."/>
            <person name="Keim P."/>
            <person name="Wagner D."/>
        </authorList>
    </citation>
    <scope>NUCLEOTIDE SEQUENCE [LARGE SCALE GENOMIC DNA]</scope>
    <source>
        <strain evidence="1 2">MSMB368WGS</strain>
    </source>
</reference>
<dbReference type="EMBL" id="LPJR01000045">
    <property type="protein sequence ID" value="KWF26615.1"/>
    <property type="molecule type" value="Genomic_DNA"/>
</dbReference>
<accession>A0A132EE16</accession>
<gene>
    <name evidence="1" type="ORF">WT56_00370</name>
</gene>
<comment type="caution">
    <text evidence="1">The sequence shown here is derived from an EMBL/GenBank/DDBJ whole genome shotgun (WGS) entry which is preliminary data.</text>
</comment>
<name>A0A132EE16_9BURK</name>
<evidence type="ECO:0000313" key="1">
    <source>
        <dbReference type="EMBL" id="KWF26615.1"/>
    </source>
</evidence>
<organism evidence="1 2">
    <name type="scientific">Burkholderia pseudomultivorans</name>
    <dbReference type="NCBI Taxonomy" id="1207504"/>
    <lineage>
        <taxon>Bacteria</taxon>
        <taxon>Pseudomonadati</taxon>
        <taxon>Pseudomonadota</taxon>
        <taxon>Betaproteobacteria</taxon>
        <taxon>Burkholderiales</taxon>
        <taxon>Burkholderiaceae</taxon>
        <taxon>Burkholderia</taxon>
        <taxon>Burkholderia cepacia complex</taxon>
    </lineage>
</organism>